<sequence>SRLNLVCPTIKKDTVVRVKKDACFPQTVNIKEVVQPTDHCVFALPYLAILICKKVDWARYCLTVYRKDRTLPRSK</sequence>
<protein>
    <submittedName>
        <fullName evidence="1">Uncharacterized protein</fullName>
    </submittedName>
</protein>
<dbReference type="EMBL" id="CASHTH010003495">
    <property type="protein sequence ID" value="CAI8045669.1"/>
    <property type="molecule type" value="Genomic_DNA"/>
</dbReference>
<gene>
    <name evidence="1" type="ORF">GBAR_LOCUS25262</name>
</gene>
<proteinExistence type="predicted"/>
<evidence type="ECO:0000313" key="1">
    <source>
        <dbReference type="EMBL" id="CAI8045669.1"/>
    </source>
</evidence>
<dbReference type="Proteomes" id="UP001174909">
    <property type="component" value="Unassembled WGS sequence"/>
</dbReference>
<feature type="non-terminal residue" evidence="1">
    <location>
        <position position="1"/>
    </location>
</feature>
<accession>A0AA35X655</accession>
<organism evidence="1 2">
    <name type="scientific">Geodia barretti</name>
    <name type="common">Barrett's horny sponge</name>
    <dbReference type="NCBI Taxonomy" id="519541"/>
    <lineage>
        <taxon>Eukaryota</taxon>
        <taxon>Metazoa</taxon>
        <taxon>Porifera</taxon>
        <taxon>Demospongiae</taxon>
        <taxon>Heteroscleromorpha</taxon>
        <taxon>Tetractinellida</taxon>
        <taxon>Astrophorina</taxon>
        <taxon>Geodiidae</taxon>
        <taxon>Geodia</taxon>
    </lineage>
</organism>
<dbReference type="AlphaFoldDB" id="A0AA35X655"/>
<keyword evidence="2" id="KW-1185">Reference proteome</keyword>
<feature type="non-terminal residue" evidence="1">
    <location>
        <position position="75"/>
    </location>
</feature>
<reference evidence="1" key="1">
    <citation type="submission" date="2023-03" db="EMBL/GenBank/DDBJ databases">
        <authorList>
            <person name="Steffen K."/>
            <person name="Cardenas P."/>
        </authorList>
    </citation>
    <scope>NUCLEOTIDE SEQUENCE</scope>
</reference>
<evidence type="ECO:0000313" key="2">
    <source>
        <dbReference type="Proteomes" id="UP001174909"/>
    </source>
</evidence>
<comment type="caution">
    <text evidence="1">The sequence shown here is derived from an EMBL/GenBank/DDBJ whole genome shotgun (WGS) entry which is preliminary data.</text>
</comment>
<name>A0AA35X655_GEOBA</name>